<feature type="region of interest" description="Disordered" evidence="4">
    <location>
        <begin position="383"/>
        <end position="402"/>
    </location>
</feature>
<feature type="region of interest" description="Disordered" evidence="4">
    <location>
        <begin position="527"/>
        <end position="564"/>
    </location>
</feature>
<gene>
    <name evidence="6" type="ORF">LARSCL_LOCUS18992</name>
</gene>
<comment type="similarity">
    <text evidence="1">Belongs to the shugoshin family.</text>
</comment>
<dbReference type="Pfam" id="PF07557">
    <property type="entry name" value="Shugoshin_C"/>
    <property type="match status" value="1"/>
</dbReference>
<feature type="compositionally biased region" description="Basic and acidic residues" evidence="4">
    <location>
        <begin position="1051"/>
        <end position="1062"/>
    </location>
</feature>
<evidence type="ECO:0000259" key="5">
    <source>
        <dbReference type="Pfam" id="PF07557"/>
    </source>
</evidence>
<evidence type="ECO:0000313" key="7">
    <source>
        <dbReference type="Proteomes" id="UP001497382"/>
    </source>
</evidence>
<evidence type="ECO:0000313" key="6">
    <source>
        <dbReference type="EMBL" id="CAL1294915.1"/>
    </source>
</evidence>
<feature type="compositionally biased region" description="Basic and acidic residues" evidence="4">
    <location>
        <begin position="783"/>
        <end position="792"/>
    </location>
</feature>
<feature type="compositionally biased region" description="Basic and acidic residues" evidence="4">
    <location>
        <begin position="859"/>
        <end position="868"/>
    </location>
</feature>
<sequence length="1284" mass="142542">MNRSSSRINKKKAIPLYFQKSHSNSQFLATANYKHQIKTLKKTNKELACSLQDAKIRVADHEKALAECSRENTQTRFVKIKIKDIVETVKKLVTDLGVVYDELDGKSFDLLGNLSASHQETRLKIRHPSLSTIEESASMSTIESDLTKEDSLSVESFTRPTTTALSIFDADSSQTEIYNVPLVLASEQKLLNVSNGSAVARSSKSLERTGSFPLDPDSPPTPQLKPITSTTTAKIAAKSTISKIPLKKPVASIKDNSPMLEVSSSHVDRRKTFVVDGKVEESQMSFPVSDQRGTVVLNSLANKDKSDTFSNRRGTFVLSSLPDNPKSDIISDRRGTFVLSSLPDTAKSDVISDRRGTLVLNSLTDDAKPDAILNRRATYFIPTQSNEQPDTSPPKEIEGQNPVQNAAPNQTILLCEDMELTEILPPQNQAHQFIPINPWNEKLETEEPGLNENLFACVRGQPSCTTSLVKQFPVPNINSSNQLEVSITHGAVNDAEIKNRVSVKKDSDNKSLASNILPKTNLLAETSAPNQDVNLADPQPKKDTETKVEKKIRKKDDTNVKCSAPKPPSPIAYYAKHDMSIQHKIFESFSTINTVPDMNKKASDSVLVAKRVGKESTASKNSFSPNQPEIEKGAVKEDVESPKTGRRSNRTQNKCFANFFSDSDESGINFDEDFVPEKRFSLKPGRKIINPNNNKVFVFKKNSKKQGVVKDTPSSLDMSVDEDIKNDQEKDIFNFSASSEADKSPLTKDKKRKSVVPKNNKRSVKKQSDVRKRLSKTTSKRSSKPEINKDDVSVAALPRKSILCLNRGNSPLPLRLSSRFSRKSVRFTLAGTSPQDEINDPKQDSPIDENITPVNQESDYIHDSEKVSAHNTRSSQSKRSSGNKKYISARSNSLTATGDILKSSSAKSKKSRKRQSCNLYSDSLEDAPESGCSPKKKIFQVSNETPSQKIERHTNLNCEKQEQVMDVKNRFEPSQDISDVTSSEVPENEPVGRKKEKKSGHPNLDANVKVAGSVEGIEKTNVDGAKSPFSGVSERRSNKKQSIVDEFFLPEVHEKKPTDRKTGQNSGRILSELPQNLEANVNDTKRPFSLVSERRSNNKQSIADELFPSLNDAICEMVDGNMETAFKLVEDEPTEIYNIKEMANFGKTDCNKGISAITKTPKQKGGCGKKKSSKRKKTSSKQSKDKENTPYNAEKNFKLDVLTSDNDLCTLLEPKECLEKTVVKPKTSRKKKESTPLLQNDLKVDALASEDATGSDEAVGSRSRRNRKIMSFKEPSLNSKMRRE</sequence>
<feature type="domain" description="Shugoshin C-terminal" evidence="5">
    <location>
        <begin position="1262"/>
        <end position="1283"/>
    </location>
</feature>
<feature type="compositionally biased region" description="Basic and acidic residues" evidence="4">
    <location>
        <begin position="539"/>
        <end position="559"/>
    </location>
</feature>
<evidence type="ECO:0000256" key="4">
    <source>
        <dbReference type="SAM" id="MobiDB-lite"/>
    </source>
</evidence>
<feature type="region of interest" description="Disordered" evidence="4">
    <location>
        <begin position="1248"/>
        <end position="1284"/>
    </location>
</feature>
<dbReference type="Proteomes" id="UP001497382">
    <property type="component" value="Unassembled WGS sequence"/>
</dbReference>
<dbReference type="GO" id="GO:0000775">
    <property type="term" value="C:chromosome, centromeric region"/>
    <property type="evidence" value="ECO:0007669"/>
    <property type="project" value="InterPro"/>
</dbReference>
<proteinExistence type="inferred from homology"/>
<feature type="region of interest" description="Disordered" evidence="4">
    <location>
        <begin position="735"/>
        <end position="793"/>
    </location>
</feature>
<feature type="compositionally biased region" description="Basic residues" evidence="4">
    <location>
        <begin position="749"/>
        <end position="765"/>
    </location>
</feature>
<organism evidence="6 7">
    <name type="scientific">Larinioides sclopetarius</name>
    <dbReference type="NCBI Taxonomy" id="280406"/>
    <lineage>
        <taxon>Eukaryota</taxon>
        <taxon>Metazoa</taxon>
        <taxon>Ecdysozoa</taxon>
        <taxon>Arthropoda</taxon>
        <taxon>Chelicerata</taxon>
        <taxon>Arachnida</taxon>
        <taxon>Araneae</taxon>
        <taxon>Araneomorphae</taxon>
        <taxon>Entelegynae</taxon>
        <taxon>Araneoidea</taxon>
        <taxon>Araneidae</taxon>
        <taxon>Larinioides</taxon>
    </lineage>
</organism>
<feature type="region of interest" description="Disordered" evidence="4">
    <location>
        <begin position="613"/>
        <end position="650"/>
    </location>
</feature>
<evidence type="ECO:0000256" key="3">
    <source>
        <dbReference type="SAM" id="Coils"/>
    </source>
</evidence>
<feature type="compositionally biased region" description="Polar residues" evidence="4">
    <location>
        <begin position="869"/>
        <end position="880"/>
    </location>
</feature>
<comment type="caution">
    <text evidence="6">The sequence shown here is derived from an EMBL/GenBank/DDBJ whole genome shotgun (WGS) entry which is preliminary data.</text>
</comment>
<feature type="region of interest" description="Disordered" evidence="4">
    <location>
        <begin position="202"/>
        <end position="228"/>
    </location>
</feature>
<feature type="coiled-coil region" evidence="3">
    <location>
        <begin position="37"/>
        <end position="71"/>
    </location>
</feature>
<dbReference type="GO" id="GO:0005634">
    <property type="term" value="C:nucleus"/>
    <property type="evidence" value="ECO:0007669"/>
    <property type="project" value="InterPro"/>
</dbReference>
<dbReference type="GO" id="GO:0045132">
    <property type="term" value="P:meiotic chromosome segregation"/>
    <property type="evidence" value="ECO:0007669"/>
    <property type="project" value="InterPro"/>
</dbReference>
<feature type="region of interest" description="Disordered" evidence="4">
    <location>
        <begin position="831"/>
        <end position="935"/>
    </location>
</feature>
<dbReference type="EMBL" id="CAXIEN010000356">
    <property type="protein sequence ID" value="CAL1294915.1"/>
    <property type="molecule type" value="Genomic_DNA"/>
</dbReference>
<feature type="compositionally biased region" description="Basic and acidic residues" evidence="4">
    <location>
        <begin position="629"/>
        <end position="643"/>
    </location>
</feature>
<evidence type="ECO:0000256" key="2">
    <source>
        <dbReference type="ARBA" id="ARBA00022829"/>
    </source>
</evidence>
<dbReference type="InterPro" id="IPR011515">
    <property type="entry name" value="Shugoshin_C"/>
</dbReference>
<feature type="region of interest" description="Disordered" evidence="4">
    <location>
        <begin position="1156"/>
        <end position="1196"/>
    </location>
</feature>
<feature type="compositionally biased region" description="Polar residues" evidence="4">
    <location>
        <begin position="975"/>
        <end position="985"/>
    </location>
</feature>
<keyword evidence="3" id="KW-0175">Coiled coil</keyword>
<feature type="compositionally biased region" description="Basic residues" evidence="4">
    <location>
        <begin position="773"/>
        <end position="782"/>
    </location>
</feature>
<keyword evidence="2" id="KW-0159">Chromosome partition</keyword>
<accession>A0AAV2BH01</accession>
<evidence type="ECO:0000256" key="1">
    <source>
        <dbReference type="ARBA" id="ARBA00010845"/>
    </source>
</evidence>
<feature type="compositionally biased region" description="Polar residues" evidence="4">
    <location>
        <begin position="616"/>
        <end position="627"/>
    </location>
</feature>
<name>A0AAV2BH01_9ARAC</name>
<keyword evidence="7" id="KW-1185">Reference proteome</keyword>
<feature type="region of interest" description="Disordered" evidence="4">
    <location>
        <begin position="971"/>
        <end position="1099"/>
    </location>
</feature>
<reference evidence="6 7" key="1">
    <citation type="submission" date="2024-04" db="EMBL/GenBank/DDBJ databases">
        <authorList>
            <person name="Rising A."/>
            <person name="Reimegard J."/>
            <person name="Sonavane S."/>
            <person name="Akerstrom W."/>
            <person name="Nylinder S."/>
            <person name="Hedman E."/>
            <person name="Kallberg Y."/>
        </authorList>
    </citation>
    <scope>NUCLEOTIDE SEQUENCE [LARGE SCALE GENOMIC DNA]</scope>
</reference>
<feature type="compositionally biased region" description="Polar residues" evidence="4">
    <location>
        <begin position="1063"/>
        <end position="1082"/>
    </location>
</feature>
<protein>
    <recommendedName>
        <fullName evidence="5">Shugoshin C-terminal domain-containing protein</fullName>
    </recommendedName>
</protein>
<feature type="compositionally biased region" description="Basic residues" evidence="4">
    <location>
        <begin position="1167"/>
        <end position="1179"/>
    </location>
</feature>